<name>A0A9W8JD78_9AGAR</name>
<accession>A0A9W8JD78</accession>
<dbReference type="EMBL" id="JANBPK010000762">
    <property type="protein sequence ID" value="KAJ2932716.1"/>
    <property type="molecule type" value="Genomic_DNA"/>
</dbReference>
<feature type="non-terminal residue" evidence="2">
    <location>
        <position position="346"/>
    </location>
</feature>
<dbReference type="OrthoDB" id="3250110at2759"/>
<organism evidence="2 3">
    <name type="scientific">Candolleomyces eurysporus</name>
    <dbReference type="NCBI Taxonomy" id="2828524"/>
    <lineage>
        <taxon>Eukaryota</taxon>
        <taxon>Fungi</taxon>
        <taxon>Dikarya</taxon>
        <taxon>Basidiomycota</taxon>
        <taxon>Agaricomycotina</taxon>
        <taxon>Agaricomycetes</taxon>
        <taxon>Agaricomycetidae</taxon>
        <taxon>Agaricales</taxon>
        <taxon>Agaricineae</taxon>
        <taxon>Psathyrellaceae</taxon>
        <taxon>Candolleomyces</taxon>
    </lineage>
</organism>
<feature type="compositionally biased region" description="Basic and acidic residues" evidence="1">
    <location>
        <begin position="238"/>
        <end position="251"/>
    </location>
</feature>
<proteinExistence type="predicted"/>
<reference evidence="2" key="1">
    <citation type="submission" date="2022-06" db="EMBL/GenBank/DDBJ databases">
        <title>Genome Sequence of Candolleomyces eurysporus.</title>
        <authorList>
            <person name="Buettner E."/>
        </authorList>
    </citation>
    <scope>NUCLEOTIDE SEQUENCE</scope>
    <source>
        <strain evidence="2">VTCC 930004</strain>
    </source>
</reference>
<dbReference type="Proteomes" id="UP001140091">
    <property type="component" value="Unassembled WGS sequence"/>
</dbReference>
<sequence>MNVLDAFKIKPFDLEPVYAEWTDGPVFKGNPKKDPPVEEWLEQIRAGCVERKVPEEYWYKVAQHFMGPKAKARFDEVKKVIVTVNGGKYRWTWKKFKVAMTNMGWDIDVNQKETIKVRGSGTGMWFSRKKSEEKIAPAAPAKPTPQRKPPTRSNTLLWTKKPLVEEPIEEIETPGAAASRPKPSRSRTLASDTAAWLTRRDTRDESNATEDKPARPAHQKARSETSVTTRPRSSTHSEVSRSHTTDEHGKEVSTVTNAPVWLLNAVGALDFLTNEHPKAMSVLSAVLITVGSIPAIPAVAAGAGGTILASGAAHAIGAIAVGLGQALGSSVKNSQQQQQNGSESHH</sequence>
<feature type="region of interest" description="Disordered" evidence="1">
    <location>
        <begin position="126"/>
        <end position="253"/>
    </location>
</feature>
<evidence type="ECO:0000313" key="3">
    <source>
        <dbReference type="Proteomes" id="UP001140091"/>
    </source>
</evidence>
<feature type="compositionally biased region" description="Basic and acidic residues" evidence="1">
    <location>
        <begin position="198"/>
        <end position="214"/>
    </location>
</feature>
<protein>
    <submittedName>
        <fullName evidence="2">Uncharacterized protein</fullName>
    </submittedName>
</protein>
<evidence type="ECO:0000256" key="1">
    <source>
        <dbReference type="SAM" id="MobiDB-lite"/>
    </source>
</evidence>
<comment type="caution">
    <text evidence="2">The sequence shown here is derived from an EMBL/GenBank/DDBJ whole genome shotgun (WGS) entry which is preliminary data.</text>
</comment>
<evidence type="ECO:0000313" key="2">
    <source>
        <dbReference type="EMBL" id="KAJ2932716.1"/>
    </source>
</evidence>
<gene>
    <name evidence="2" type="ORF">H1R20_g4370</name>
</gene>
<dbReference type="AlphaFoldDB" id="A0A9W8JD78"/>
<keyword evidence="3" id="KW-1185">Reference proteome</keyword>
<feature type="compositionally biased region" description="Polar residues" evidence="1">
    <location>
        <begin position="224"/>
        <end position="237"/>
    </location>
</feature>